<dbReference type="AlphaFoldDB" id="A0A8J5WCJ2"/>
<keyword evidence="2" id="KW-1185">Reference proteome</keyword>
<gene>
    <name evidence="1" type="ORF">GUJ93_ZPchr0010g10016</name>
</gene>
<dbReference type="EMBL" id="JAAALK010000082">
    <property type="protein sequence ID" value="KAG8088283.1"/>
    <property type="molecule type" value="Genomic_DNA"/>
</dbReference>
<sequence length="121" mass="12235">MPRQNEEDYEHIEAVVGRVDRGGGRAEAASPVARRSAGRCSGAVAAARRWRWGGIGVSTTGAEVEALGCGGEAHGGRRGGMGVAAVGVEVEVSGHGGEAGDRRRGGRGCGGYGRATYLLSA</sequence>
<reference evidence="1" key="1">
    <citation type="journal article" date="2021" name="bioRxiv">
        <title>Whole Genome Assembly and Annotation of Northern Wild Rice, Zizania palustris L., Supports a Whole Genome Duplication in the Zizania Genus.</title>
        <authorList>
            <person name="Haas M."/>
            <person name="Kono T."/>
            <person name="Macchietto M."/>
            <person name="Millas R."/>
            <person name="McGilp L."/>
            <person name="Shao M."/>
            <person name="Duquette J."/>
            <person name="Hirsch C.N."/>
            <person name="Kimball J."/>
        </authorList>
    </citation>
    <scope>NUCLEOTIDE SEQUENCE</scope>
    <source>
        <tissue evidence="1">Fresh leaf tissue</tissue>
    </source>
</reference>
<protein>
    <submittedName>
        <fullName evidence="1">Uncharacterized protein</fullName>
    </submittedName>
</protein>
<comment type="caution">
    <text evidence="1">The sequence shown here is derived from an EMBL/GenBank/DDBJ whole genome shotgun (WGS) entry which is preliminary data.</text>
</comment>
<reference evidence="1" key="2">
    <citation type="submission" date="2021-02" db="EMBL/GenBank/DDBJ databases">
        <authorList>
            <person name="Kimball J.A."/>
            <person name="Haas M.W."/>
            <person name="Macchietto M."/>
            <person name="Kono T."/>
            <person name="Duquette J."/>
            <person name="Shao M."/>
        </authorList>
    </citation>
    <scope>NUCLEOTIDE SEQUENCE</scope>
    <source>
        <tissue evidence="1">Fresh leaf tissue</tissue>
    </source>
</reference>
<dbReference type="Proteomes" id="UP000729402">
    <property type="component" value="Unassembled WGS sequence"/>
</dbReference>
<evidence type="ECO:0000313" key="2">
    <source>
        <dbReference type="Proteomes" id="UP000729402"/>
    </source>
</evidence>
<proteinExistence type="predicted"/>
<organism evidence="1 2">
    <name type="scientific">Zizania palustris</name>
    <name type="common">Northern wild rice</name>
    <dbReference type="NCBI Taxonomy" id="103762"/>
    <lineage>
        <taxon>Eukaryota</taxon>
        <taxon>Viridiplantae</taxon>
        <taxon>Streptophyta</taxon>
        <taxon>Embryophyta</taxon>
        <taxon>Tracheophyta</taxon>
        <taxon>Spermatophyta</taxon>
        <taxon>Magnoliopsida</taxon>
        <taxon>Liliopsida</taxon>
        <taxon>Poales</taxon>
        <taxon>Poaceae</taxon>
        <taxon>BOP clade</taxon>
        <taxon>Oryzoideae</taxon>
        <taxon>Oryzeae</taxon>
        <taxon>Zizaniinae</taxon>
        <taxon>Zizania</taxon>
    </lineage>
</organism>
<accession>A0A8J5WCJ2</accession>
<evidence type="ECO:0000313" key="1">
    <source>
        <dbReference type="EMBL" id="KAG8088283.1"/>
    </source>
</evidence>
<name>A0A8J5WCJ2_ZIZPA</name>